<evidence type="ECO:0000313" key="2">
    <source>
        <dbReference type="Proteomes" id="UP000315816"/>
    </source>
</evidence>
<dbReference type="RefSeq" id="WP_185960983.1">
    <property type="nucleotide sequence ID" value="NZ_ML660027.1"/>
</dbReference>
<sequence length="83" mass="9799">MLKKKLRVMQNALDALPRPLAPPWTEFPNYSPTSMGWRMGAGETYLDYFRDWFSTLSEEDRQTYITTVSIPEEWVAWIETIHS</sequence>
<comment type="caution">
    <text evidence="1">The sequence shown here is derived from an EMBL/GenBank/DDBJ whole genome shotgun (WGS) entry which is preliminary data.</text>
</comment>
<dbReference type="AlphaFoldDB" id="A0A545SM67"/>
<gene>
    <name evidence="1" type="ORF">FIL88_15785</name>
</gene>
<evidence type="ECO:0000313" key="1">
    <source>
        <dbReference type="EMBL" id="TQV65946.1"/>
    </source>
</evidence>
<dbReference type="EMBL" id="VICH01000014">
    <property type="protein sequence ID" value="TQV65946.1"/>
    <property type="molecule type" value="Genomic_DNA"/>
</dbReference>
<reference evidence="1 2" key="1">
    <citation type="submission" date="2019-06" db="EMBL/GenBank/DDBJ databases">
        <title>A novel species of marine bacteria.</title>
        <authorList>
            <person name="Wang Y."/>
        </authorList>
    </citation>
    <scope>NUCLEOTIDE SEQUENCE [LARGE SCALE GENOMIC DNA]</scope>
    <source>
        <strain evidence="1 2">MA1-10</strain>
    </source>
</reference>
<protein>
    <submittedName>
        <fullName evidence="1">Uncharacterized protein</fullName>
    </submittedName>
</protein>
<name>A0A545SM67_9RHOB</name>
<dbReference type="Proteomes" id="UP000315816">
    <property type="component" value="Unassembled WGS sequence"/>
</dbReference>
<organism evidence="1 2">
    <name type="scientific">Aliiroseovarius halocynthiae</name>
    <dbReference type="NCBI Taxonomy" id="985055"/>
    <lineage>
        <taxon>Bacteria</taxon>
        <taxon>Pseudomonadati</taxon>
        <taxon>Pseudomonadota</taxon>
        <taxon>Alphaproteobacteria</taxon>
        <taxon>Rhodobacterales</taxon>
        <taxon>Paracoccaceae</taxon>
        <taxon>Aliiroseovarius</taxon>
    </lineage>
</organism>
<keyword evidence="2" id="KW-1185">Reference proteome</keyword>
<accession>A0A545SM67</accession>
<proteinExistence type="predicted"/>